<dbReference type="EMBL" id="JAWDJW010007950">
    <property type="protein sequence ID" value="KAK3061276.1"/>
    <property type="molecule type" value="Genomic_DNA"/>
</dbReference>
<reference evidence="1" key="1">
    <citation type="submission" date="2024-09" db="EMBL/GenBank/DDBJ databases">
        <title>Black Yeasts Isolated from many extreme environments.</title>
        <authorList>
            <person name="Coleine C."/>
            <person name="Stajich J.E."/>
            <person name="Selbmann L."/>
        </authorList>
    </citation>
    <scope>NUCLEOTIDE SEQUENCE</scope>
    <source>
        <strain evidence="1">CCFEE 5737</strain>
    </source>
</reference>
<gene>
    <name evidence="1" type="ORF">LTS18_006631</name>
</gene>
<proteinExistence type="predicted"/>
<organism evidence="1 2">
    <name type="scientific">Coniosporium uncinatum</name>
    <dbReference type="NCBI Taxonomy" id="93489"/>
    <lineage>
        <taxon>Eukaryota</taxon>
        <taxon>Fungi</taxon>
        <taxon>Dikarya</taxon>
        <taxon>Ascomycota</taxon>
        <taxon>Pezizomycotina</taxon>
        <taxon>Dothideomycetes</taxon>
        <taxon>Dothideomycetes incertae sedis</taxon>
        <taxon>Coniosporium</taxon>
    </lineage>
</organism>
<dbReference type="Proteomes" id="UP001186974">
    <property type="component" value="Unassembled WGS sequence"/>
</dbReference>
<name>A0ACC3D3V0_9PEZI</name>
<evidence type="ECO:0000313" key="2">
    <source>
        <dbReference type="Proteomes" id="UP001186974"/>
    </source>
</evidence>
<evidence type="ECO:0000313" key="1">
    <source>
        <dbReference type="EMBL" id="KAK3061276.1"/>
    </source>
</evidence>
<accession>A0ACC3D3V0</accession>
<keyword evidence="2" id="KW-1185">Reference proteome</keyword>
<protein>
    <submittedName>
        <fullName evidence="1">Uncharacterized protein</fullName>
    </submittedName>
</protein>
<sequence>MVVARLTRSYGDYHGAVAEYAERTRNLRTQGIQPCQQAFGDLYYRLGCDHIMKTDSPELYSANCSFSKATNSSQNFAPFSCIACIEVQLDQYNEQRVAEEWANPKSRKMGREYFNFHIEQHLRPQWNAEDVLMFDWMVVEGCETYKVIGSNDREVEIGLTAMMLGVALVERPLTGKQRNQEALDAYFARRQSRMDTDSPTMAYGV</sequence>
<comment type="caution">
    <text evidence="1">The sequence shown here is derived from an EMBL/GenBank/DDBJ whole genome shotgun (WGS) entry which is preliminary data.</text>
</comment>